<proteinExistence type="predicted"/>
<dbReference type="RefSeq" id="WP_208340925.1">
    <property type="nucleotide sequence ID" value="NZ_JAENQO010000007.1"/>
</dbReference>
<reference evidence="1" key="1">
    <citation type="submission" date="2020-12" db="EMBL/GenBank/DDBJ databases">
        <title>Comparative genomics of Clostridium perfringens reveals patterns of host-associated phylogenetic clades and virulence factors.</title>
        <authorList>
            <person name="Smith A.H."/>
            <person name="Geier R."/>
        </authorList>
    </citation>
    <scope>NUCLEOTIDE SEQUENCE</scope>
    <source>
        <strain evidence="1">CHD30677R</strain>
    </source>
</reference>
<dbReference type="Proteomes" id="UP000668068">
    <property type="component" value="Unassembled WGS sequence"/>
</dbReference>
<comment type="caution">
    <text evidence="1">The sequence shown here is derived from an EMBL/GenBank/DDBJ whole genome shotgun (WGS) entry which is preliminary data.</text>
</comment>
<accession>A0AAW4IXS9</accession>
<name>A0AAW4IXS9_CLOPF</name>
<evidence type="ECO:0000313" key="1">
    <source>
        <dbReference type="EMBL" id="MBO3359421.1"/>
    </source>
</evidence>
<protein>
    <submittedName>
        <fullName evidence="1">Uncharacterized protein</fullName>
    </submittedName>
</protein>
<evidence type="ECO:0000313" key="2">
    <source>
        <dbReference type="Proteomes" id="UP000668068"/>
    </source>
</evidence>
<gene>
    <name evidence="1" type="ORF">JJB47_11630</name>
</gene>
<sequence length="62" mass="7320">MTLEEIIQEIDDGGVFIGEYECIKKILENIDKSQITPFSFSHHKAIEFRKIDEDYILNPNYK</sequence>
<dbReference type="AlphaFoldDB" id="A0AAW4IXS9"/>
<organism evidence="1 2">
    <name type="scientific">Clostridium perfringens</name>
    <dbReference type="NCBI Taxonomy" id="1502"/>
    <lineage>
        <taxon>Bacteria</taxon>
        <taxon>Bacillati</taxon>
        <taxon>Bacillota</taxon>
        <taxon>Clostridia</taxon>
        <taxon>Eubacteriales</taxon>
        <taxon>Clostridiaceae</taxon>
        <taxon>Clostridium</taxon>
    </lineage>
</organism>
<dbReference type="EMBL" id="JAENQP010000007">
    <property type="protein sequence ID" value="MBO3359421.1"/>
    <property type="molecule type" value="Genomic_DNA"/>
</dbReference>